<dbReference type="InterPro" id="IPR000718">
    <property type="entry name" value="Peptidase_M13"/>
</dbReference>
<evidence type="ECO:0000256" key="4">
    <source>
        <dbReference type="ARBA" id="ARBA00022723"/>
    </source>
</evidence>
<organism evidence="11 12">
    <name type="scientific">Candidatus Phycosocius spiralis</name>
    <dbReference type="NCBI Taxonomy" id="2815099"/>
    <lineage>
        <taxon>Bacteria</taxon>
        <taxon>Pseudomonadati</taxon>
        <taxon>Pseudomonadota</taxon>
        <taxon>Alphaproteobacteria</taxon>
        <taxon>Caulobacterales</taxon>
        <taxon>Caulobacterales incertae sedis</taxon>
        <taxon>Candidatus Phycosocius</taxon>
    </lineage>
</organism>
<evidence type="ECO:0000256" key="7">
    <source>
        <dbReference type="ARBA" id="ARBA00023049"/>
    </source>
</evidence>
<comment type="caution">
    <text evidence="11">The sequence shown here is derived from an EMBL/GenBank/DDBJ whole genome shotgun (WGS) entry which is preliminary data.</text>
</comment>
<dbReference type="SUPFAM" id="SSF55486">
    <property type="entry name" value="Metalloproteases ('zincins'), catalytic domain"/>
    <property type="match status" value="1"/>
</dbReference>
<sequence length="685" mass="75655">MNRRAFLFTSGSGVSLAVASQLGWASAASAATNKPQIGSFGIDLAGRDLSISPGDDFWKYGGGTWMKNNPIPADRVSWGPFDQLAAKAEVDVRAIIDDLSAKTSAPGSIEQKIGDFYRSFMDTTTIDAAGIAPLQADLDLIAAAKTHDDIAAIFGKPDLPTPAPIGWGVGLDDGNPDRYIVTISHGGLGMPERDYYLKDDARFKELRDKYPAHIARLLTLAGQRDGASKAAAIMALETEIAKRHWPITDRRDSTKMYNPRTRAQLDEIAPDFPWAVAFKATGLTDIQDCIVGEVTAMGPLATLFKNTPVDTWKAYLTYHLISNSASMLPKAIDDENFDFYGKTLNGQVKQRDRWKRGTQAVNGALGEGIGQVYVQRHFSPSAKAKMLVLVENLRKAFKVRIEGLSWMSAETKVKAMRKLATFNPKIGYPDKWRDYSDLEIKAGDPIGNARRVQAFNVKRDLEDLKKKTDKTRWFMTPQTVNAYYNPIFNEIVFPAAILQPPFFDEFADPAVNYGAIGGVIGHEMGHGFDDQGAKYDENGVLRDWWTPADVKAFEALGTKMVTQYNGFQPLPGVNINGQLTIGENIGDHCGVVVGHVAYQLSLAGRPAPVIDGLTGDQRFYLAWAQVWRAQQRDEALRNQVQSDPHSPAQYRVNGTVQNVDGWYQAFNVKPGNTLYVAPKDRVRIW</sequence>
<dbReference type="PRINTS" id="PR00786">
    <property type="entry name" value="NEPRILYSIN"/>
</dbReference>
<feature type="signal peptide" evidence="8">
    <location>
        <begin position="1"/>
        <end position="30"/>
    </location>
</feature>
<accession>A0ABQ4PVR5</accession>
<dbReference type="InterPro" id="IPR018497">
    <property type="entry name" value="Peptidase_M13_C"/>
</dbReference>
<dbReference type="Pfam" id="PF05649">
    <property type="entry name" value="Peptidase_M13_N"/>
    <property type="match status" value="1"/>
</dbReference>
<dbReference type="InterPro" id="IPR042089">
    <property type="entry name" value="Peptidase_M13_dom_2"/>
</dbReference>
<feature type="domain" description="Peptidase M13 N-terminal" evidence="10">
    <location>
        <begin position="53"/>
        <end position="429"/>
    </location>
</feature>
<dbReference type="CDD" id="cd08662">
    <property type="entry name" value="M13"/>
    <property type="match status" value="1"/>
</dbReference>
<evidence type="ECO:0000256" key="5">
    <source>
        <dbReference type="ARBA" id="ARBA00022801"/>
    </source>
</evidence>
<dbReference type="InterPro" id="IPR006311">
    <property type="entry name" value="TAT_signal"/>
</dbReference>
<dbReference type="PROSITE" id="PS51885">
    <property type="entry name" value="NEPRILYSIN"/>
    <property type="match status" value="1"/>
</dbReference>
<keyword evidence="5" id="KW-0378">Hydrolase</keyword>
<proteinExistence type="inferred from homology"/>
<dbReference type="InterPro" id="IPR008753">
    <property type="entry name" value="Peptidase_M13_N"/>
</dbReference>
<reference evidence="11" key="1">
    <citation type="submission" date="2021-05" db="EMBL/GenBank/DDBJ databases">
        <authorList>
            <person name="Tanabe Y."/>
        </authorList>
    </citation>
    <scope>NUCLEOTIDE SEQUENCE</scope>
    <source>
        <strain evidence="11">BOTRYCO-1</strain>
    </source>
</reference>
<keyword evidence="7 11" id="KW-0482">Metalloprotease</keyword>
<dbReference type="Gene3D" id="1.10.1380.10">
    <property type="entry name" value="Neutral endopeptidase , domain2"/>
    <property type="match status" value="1"/>
</dbReference>
<dbReference type="PROSITE" id="PS51318">
    <property type="entry name" value="TAT"/>
    <property type="match status" value="1"/>
</dbReference>
<dbReference type="PANTHER" id="PTHR11733">
    <property type="entry name" value="ZINC METALLOPROTEASE FAMILY M13 NEPRILYSIN-RELATED"/>
    <property type="match status" value="1"/>
</dbReference>
<evidence type="ECO:0000256" key="2">
    <source>
        <dbReference type="ARBA" id="ARBA00007357"/>
    </source>
</evidence>
<dbReference type="RefSeq" id="WP_284359815.1">
    <property type="nucleotide sequence ID" value="NZ_BPFZ01000006.1"/>
</dbReference>
<evidence type="ECO:0000313" key="12">
    <source>
        <dbReference type="Proteomes" id="UP001161064"/>
    </source>
</evidence>
<feature type="chain" id="PRO_5046537107" evidence="8">
    <location>
        <begin position="31"/>
        <end position="685"/>
    </location>
</feature>
<gene>
    <name evidence="11" type="ORF">PsB1_1229</name>
</gene>
<dbReference type="PANTHER" id="PTHR11733:SF167">
    <property type="entry name" value="FI17812P1-RELATED"/>
    <property type="match status" value="1"/>
</dbReference>
<evidence type="ECO:0000256" key="1">
    <source>
        <dbReference type="ARBA" id="ARBA00001947"/>
    </source>
</evidence>
<comment type="similarity">
    <text evidence="2">Belongs to the peptidase M13 family.</text>
</comment>
<keyword evidence="3" id="KW-0645">Protease</keyword>
<keyword evidence="12" id="KW-1185">Reference proteome</keyword>
<keyword evidence="6" id="KW-0862">Zinc</keyword>
<keyword evidence="8" id="KW-0732">Signal</keyword>
<evidence type="ECO:0000256" key="3">
    <source>
        <dbReference type="ARBA" id="ARBA00022670"/>
    </source>
</evidence>
<dbReference type="Gene3D" id="3.40.390.10">
    <property type="entry name" value="Collagenase (Catalytic Domain)"/>
    <property type="match status" value="1"/>
</dbReference>
<comment type="cofactor">
    <cofactor evidence="1">
        <name>Zn(2+)</name>
        <dbReference type="ChEBI" id="CHEBI:29105"/>
    </cofactor>
</comment>
<evidence type="ECO:0000256" key="6">
    <source>
        <dbReference type="ARBA" id="ARBA00022833"/>
    </source>
</evidence>
<evidence type="ECO:0000259" key="10">
    <source>
        <dbReference type="Pfam" id="PF05649"/>
    </source>
</evidence>
<evidence type="ECO:0000313" key="11">
    <source>
        <dbReference type="EMBL" id="GIU67075.1"/>
    </source>
</evidence>
<evidence type="ECO:0000256" key="8">
    <source>
        <dbReference type="SAM" id="SignalP"/>
    </source>
</evidence>
<name>A0ABQ4PVR5_9PROT</name>
<keyword evidence="4" id="KW-0479">Metal-binding</keyword>
<dbReference type="InterPro" id="IPR024079">
    <property type="entry name" value="MetalloPept_cat_dom_sf"/>
</dbReference>
<dbReference type="Pfam" id="PF01431">
    <property type="entry name" value="Peptidase_M13"/>
    <property type="match status" value="1"/>
</dbReference>
<dbReference type="GO" id="GO:0008237">
    <property type="term" value="F:metallopeptidase activity"/>
    <property type="evidence" value="ECO:0007669"/>
    <property type="project" value="UniProtKB-KW"/>
</dbReference>
<feature type="domain" description="Peptidase M13 C-terminal" evidence="9">
    <location>
        <begin position="481"/>
        <end position="682"/>
    </location>
</feature>
<reference evidence="11" key="2">
    <citation type="journal article" date="2023" name="ISME Commun">
        <title>Characterization of a bloom-associated alphaproteobacterial lineage, 'Candidatus Phycosocius': insights into freshwater algal-bacterial interactions.</title>
        <authorList>
            <person name="Tanabe Y."/>
            <person name="Yamaguchi H."/>
            <person name="Yoshida M."/>
            <person name="Kai A."/>
            <person name="Okazaki Y."/>
        </authorList>
    </citation>
    <scope>NUCLEOTIDE SEQUENCE</scope>
    <source>
        <strain evidence="11">BOTRYCO-1</strain>
    </source>
</reference>
<dbReference type="EMBL" id="BPFZ01000006">
    <property type="protein sequence ID" value="GIU67075.1"/>
    <property type="molecule type" value="Genomic_DNA"/>
</dbReference>
<evidence type="ECO:0000259" key="9">
    <source>
        <dbReference type="Pfam" id="PF01431"/>
    </source>
</evidence>
<dbReference type="Proteomes" id="UP001161064">
    <property type="component" value="Unassembled WGS sequence"/>
</dbReference>
<protein>
    <submittedName>
        <fullName evidence="11">Zinc metalloprotease</fullName>
    </submittedName>
</protein>